<protein>
    <submittedName>
        <fullName evidence="2">Uncharacterized protein</fullName>
    </submittedName>
</protein>
<comment type="caution">
    <text evidence="2">The sequence shown here is derived from an EMBL/GenBank/DDBJ whole genome shotgun (WGS) entry which is preliminary data.</text>
</comment>
<organism evidence="2 3">
    <name type="scientific">Cocos nucifera</name>
    <name type="common">Coconut palm</name>
    <dbReference type="NCBI Taxonomy" id="13894"/>
    <lineage>
        <taxon>Eukaryota</taxon>
        <taxon>Viridiplantae</taxon>
        <taxon>Streptophyta</taxon>
        <taxon>Embryophyta</taxon>
        <taxon>Tracheophyta</taxon>
        <taxon>Spermatophyta</taxon>
        <taxon>Magnoliopsida</taxon>
        <taxon>Liliopsida</taxon>
        <taxon>Arecaceae</taxon>
        <taxon>Arecoideae</taxon>
        <taxon>Cocoseae</taxon>
        <taxon>Attaleinae</taxon>
        <taxon>Cocos</taxon>
    </lineage>
</organism>
<reference evidence="2" key="2">
    <citation type="submission" date="2019-07" db="EMBL/GenBank/DDBJ databases">
        <authorList>
            <person name="Yang Y."/>
            <person name="Bocs S."/>
            <person name="Baudouin L."/>
        </authorList>
    </citation>
    <scope>NUCLEOTIDE SEQUENCE</scope>
    <source>
        <tissue evidence="2">Spear leaf of Hainan Tall coconut</tissue>
    </source>
</reference>
<dbReference type="AlphaFoldDB" id="A0A8K0HWT8"/>
<name>A0A8K0HWT8_COCNU</name>
<dbReference type="Proteomes" id="UP000797356">
    <property type="component" value="Chromosome 1"/>
</dbReference>
<gene>
    <name evidence="2" type="ORF">COCNU_01G016470</name>
</gene>
<sequence>MRVQLMHDITIKHEGLTSFSQLSHSLKEKTQIVEAWDEVAKEREAKRIKERAWIDADLVAIQEKVAECEAHLAKEKKTIVELEKEINLCEPALAALEEKKIATVEAARVAEDKAVAAKATAQDAIARAISDFKDSQEFAKEVTEGLVKDCQLGFDDCRTQVALLFPHLVLSKLGSTNEAEEGLEASLEQPVLEPEPEPIEETKPIMDTKPPSTAHVEVAGASIEA</sequence>
<reference evidence="2" key="1">
    <citation type="journal article" date="2017" name="Gigascience">
        <title>The genome draft of coconut (Cocos nucifera).</title>
        <authorList>
            <person name="Xiao Y."/>
            <person name="Xu P."/>
            <person name="Fan H."/>
            <person name="Baudouin L."/>
            <person name="Xia W."/>
            <person name="Bocs S."/>
            <person name="Xu J."/>
            <person name="Li Q."/>
            <person name="Guo A."/>
            <person name="Zhou L."/>
            <person name="Li J."/>
            <person name="Wu Y."/>
            <person name="Ma Z."/>
            <person name="Armero A."/>
            <person name="Issali A.E."/>
            <person name="Liu N."/>
            <person name="Peng M."/>
            <person name="Yang Y."/>
        </authorList>
    </citation>
    <scope>NUCLEOTIDE SEQUENCE</scope>
    <source>
        <tissue evidence="2">Spear leaf of Hainan Tall coconut</tissue>
    </source>
</reference>
<evidence type="ECO:0000256" key="1">
    <source>
        <dbReference type="SAM" id="MobiDB-lite"/>
    </source>
</evidence>
<accession>A0A8K0HWT8</accession>
<evidence type="ECO:0000313" key="2">
    <source>
        <dbReference type="EMBL" id="KAG1327713.1"/>
    </source>
</evidence>
<dbReference type="EMBL" id="CM017872">
    <property type="protein sequence ID" value="KAG1327713.1"/>
    <property type="molecule type" value="Genomic_DNA"/>
</dbReference>
<feature type="region of interest" description="Disordered" evidence="1">
    <location>
        <begin position="180"/>
        <end position="213"/>
    </location>
</feature>
<evidence type="ECO:0000313" key="3">
    <source>
        <dbReference type="Proteomes" id="UP000797356"/>
    </source>
</evidence>
<proteinExistence type="predicted"/>
<keyword evidence="3" id="KW-1185">Reference proteome</keyword>